<evidence type="ECO:0000313" key="2">
    <source>
        <dbReference type="EMBL" id="WFD19874.1"/>
    </source>
</evidence>
<proteinExistence type="predicted"/>
<sequence>MRRPSFEETSAIRLKWFYEILEHEDARLRKRQRSRESSFRVEADGDMPRYSPALRLDRRRLRDANSAFQMDWGLGDQSSIMPLPLESEYLAFDDHAVNEASDESEQDVADSSDIDELNDVSLEEEDGEDAAGASEPQVIRLRPGQRLVRYV</sequence>
<evidence type="ECO:0000256" key="1">
    <source>
        <dbReference type="SAM" id="MobiDB-lite"/>
    </source>
</evidence>
<feature type="compositionally biased region" description="Acidic residues" evidence="1">
    <location>
        <begin position="100"/>
        <end position="129"/>
    </location>
</feature>
<accession>A0AAF0E7N7</accession>
<reference evidence="2" key="1">
    <citation type="submission" date="2023-03" db="EMBL/GenBank/DDBJ databases">
        <title>Mating type loci evolution in Malassezia.</title>
        <authorList>
            <person name="Coelho M.A."/>
        </authorList>
    </citation>
    <scope>NUCLEOTIDE SEQUENCE</scope>
    <source>
        <strain evidence="2">CBS 10434</strain>
    </source>
</reference>
<organism evidence="2 3">
    <name type="scientific">Malassezia caprae</name>
    <dbReference type="NCBI Taxonomy" id="1381934"/>
    <lineage>
        <taxon>Eukaryota</taxon>
        <taxon>Fungi</taxon>
        <taxon>Dikarya</taxon>
        <taxon>Basidiomycota</taxon>
        <taxon>Ustilaginomycotina</taxon>
        <taxon>Malasseziomycetes</taxon>
        <taxon>Malasseziales</taxon>
        <taxon>Malasseziaceae</taxon>
        <taxon>Malassezia</taxon>
    </lineage>
</organism>
<dbReference type="EMBL" id="CP119911">
    <property type="protein sequence ID" value="WFD19874.1"/>
    <property type="molecule type" value="Genomic_DNA"/>
</dbReference>
<evidence type="ECO:0000313" key="3">
    <source>
        <dbReference type="Proteomes" id="UP001220961"/>
    </source>
</evidence>
<dbReference type="Proteomes" id="UP001220961">
    <property type="component" value="Chromosome 4"/>
</dbReference>
<feature type="region of interest" description="Disordered" evidence="1">
    <location>
        <begin position="97"/>
        <end position="138"/>
    </location>
</feature>
<gene>
    <name evidence="2" type="ORF">MCAP1_002114</name>
</gene>
<name>A0AAF0E7N7_9BASI</name>
<keyword evidence="3" id="KW-1185">Reference proteome</keyword>
<dbReference type="AlphaFoldDB" id="A0AAF0E7N7"/>
<protein>
    <submittedName>
        <fullName evidence="2">Uncharacterized protein</fullName>
    </submittedName>
</protein>